<dbReference type="AlphaFoldDB" id="A0A2W5FIR6"/>
<evidence type="ECO:0000259" key="1">
    <source>
        <dbReference type="Pfam" id="PF13166"/>
    </source>
</evidence>
<dbReference type="Pfam" id="PF13166">
    <property type="entry name" value="AAA_13"/>
    <property type="match status" value="1"/>
</dbReference>
<dbReference type="CDD" id="cd00267">
    <property type="entry name" value="ABC_ATPase"/>
    <property type="match status" value="1"/>
</dbReference>
<dbReference type="InterPro" id="IPR026866">
    <property type="entry name" value="CR006_AAA"/>
</dbReference>
<feature type="domain" description="Protein CR006 P-loop" evidence="1">
    <location>
        <begin position="69"/>
        <end position="147"/>
    </location>
</feature>
<feature type="non-terminal residue" evidence="2">
    <location>
        <position position="1"/>
    </location>
</feature>
<accession>A0A2W5FIR6</accession>
<gene>
    <name evidence="2" type="ORF">DI586_08670</name>
</gene>
<organism evidence="2 3">
    <name type="scientific">Micavibrio aeruginosavorus</name>
    <dbReference type="NCBI Taxonomy" id="349221"/>
    <lineage>
        <taxon>Bacteria</taxon>
        <taxon>Pseudomonadati</taxon>
        <taxon>Bdellovibrionota</taxon>
        <taxon>Bdellovibrionia</taxon>
        <taxon>Bdellovibrionales</taxon>
        <taxon>Pseudobdellovibrionaceae</taxon>
        <taxon>Micavibrio</taxon>
    </lineage>
</organism>
<protein>
    <recommendedName>
        <fullName evidence="1">Protein CR006 P-loop domain-containing protein</fullName>
    </recommendedName>
</protein>
<dbReference type="GO" id="GO:0006302">
    <property type="term" value="P:double-strand break repair"/>
    <property type="evidence" value="ECO:0007669"/>
    <property type="project" value="TreeGrafter"/>
</dbReference>
<dbReference type="InterPro" id="IPR027417">
    <property type="entry name" value="P-loop_NTPase"/>
</dbReference>
<reference evidence="2 3" key="1">
    <citation type="submission" date="2017-08" db="EMBL/GenBank/DDBJ databases">
        <title>Infants hospitalized years apart are colonized by the same room-sourced microbial strains.</title>
        <authorList>
            <person name="Brooks B."/>
            <person name="Olm M.R."/>
            <person name="Firek B.A."/>
            <person name="Baker R."/>
            <person name="Thomas B.C."/>
            <person name="Morowitz M.J."/>
            <person name="Banfield J.F."/>
        </authorList>
    </citation>
    <scope>NUCLEOTIDE SEQUENCE [LARGE SCALE GENOMIC DNA]</scope>
    <source>
        <strain evidence="2">S2_006_000_R2_64</strain>
    </source>
</reference>
<dbReference type="GO" id="GO:0000731">
    <property type="term" value="P:DNA synthesis involved in DNA repair"/>
    <property type="evidence" value="ECO:0007669"/>
    <property type="project" value="TreeGrafter"/>
</dbReference>
<dbReference type="PANTHER" id="PTHR32182">
    <property type="entry name" value="DNA REPLICATION AND REPAIR PROTEIN RECF"/>
    <property type="match status" value="1"/>
</dbReference>
<dbReference type="Proteomes" id="UP000249739">
    <property type="component" value="Unassembled WGS sequence"/>
</dbReference>
<evidence type="ECO:0000313" key="2">
    <source>
        <dbReference type="EMBL" id="PZP54833.1"/>
    </source>
</evidence>
<comment type="caution">
    <text evidence="2">The sequence shown here is derived from an EMBL/GenBank/DDBJ whole genome shotgun (WGS) entry which is preliminary data.</text>
</comment>
<proteinExistence type="predicted"/>
<dbReference type="PANTHER" id="PTHR32182:SF22">
    <property type="entry name" value="ATP-DEPENDENT ENDONUCLEASE, OLD FAMILY-RELATED"/>
    <property type="match status" value="1"/>
</dbReference>
<evidence type="ECO:0000313" key="3">
    <source>
        <dbReference type="Proteomes" id="UP000249739"/>
    </source>
</evidence>
<dbReference type="EMBL" id="QFOT01000106">
    <property type="protein sequence ID" value="PZP54833.1"/>
    <property type="molecule type" value="Genomic_DNA"/>
</dbReference>
<dbReference type="SUPFAM" id="SSF52540">
    <property type="entry name" value="P-loop containing nucleoside triphosphate hydrolases"/>
    <property type="match status" value="1"/>
</dbReference>
<name>A0A2W5FIR6_9BACT</name>
<sequence>AINLTATKTITQKANELVDTHLTKLVGDKFTEERKGLDIDHLNITLKRESDRTGANFKTTTEASIKCPASDILSEGEQRALALSAFLTETHVISPNGPIIIDDPVSSLDRKRSSKVAKRLALEAQKRQVIIFTHDLIFYNDICGAAQELNIEPANISIVTNLNGSGYVDPAGEPWKGKPVEKRINIIKSDFESVKKLHQTSPSQYEKEIKNIYGRLRDTYERAVEEKIFNKVIVRYSDEVQTTRLRYIDFSDQLAESFYQGMTKASTYSHDNPAAGNIDLPDPKELESDIKHLEDFLIELNKSYIACEKRRAHMK</sequence>
<dbReference type="Gene3D" id="3.40.50.300">
    <property type="entry name" value="P-loop containing nucleotide triphosphate hydrolases"/>
    <property type="match status" value="1"/>
</dbReference>